<name>T2IAR1_CROWT</name>
<proteinExistence type="predicted"/>
<dbReference type="Proteomes" id="UP000018348">
    <property type="component" value="Unassembled WGS sequence"/>
</dbReference>
<reference evidence="1 2" key="2">
    <citation type="submission" date="2013-09" db="EMBL/GenBank/DDBJ databases">
        <title>Whole genome comparison of six Crocosphaera watsonii strains with differing phenotypes.</title>
        <authorList>
            <person name="Bench S.R."/>
            <person name="Heller P."/>
            <person name="Frank I."/>
            <person name="Arciniega M."/>
            <person name="Shilova I.N."/>
            <person name="Zehr J.P."/>
        </authorList>
    </citation>
    <scope>NUCLEOTIDE SEQUENCE [LARGE SCALE GENOMIC DNA]</scope>
    <source>
        <strain evidence="1 2">WH 8502</strain>
    </source>
</reference>
<dbReference type="EMBL" id="CAQK01000196">
    <property type="protein sequence ID" value="CCQ49892.1"/>
    <property type="molecule type" value="Genomic_DNA"/>
</dbReference>
<reference evidence="1 2" key="1">
    <citation type="submission" date="2013-01" db="EMBL/GenBank/DDBJ databases">
        <authorList>
            <person name="Bench S."/>
        </authorList>
    </citation>
    <scope>NUCLEOTIDE SEQUENCE [LARGE SCALE GENOMIC DNA]</scope>
    <source>
        <strain evidence="1 2">WH 8502</strain>
    </source>
</reference>
<evidence type="ECO:0000313" key="1">
    <source>
        <dbReference type="EMBL" id="CCQ49892.1"/>
    </source>
</evidence>
<accession>T2IAR1</accession>
<sequence length="46" mass="5442">MLLTLTHCQKFPEKAVISYHLNRKVRSEGFSHHEDYLYHLLGLTTN</sequence>
<gene>
    <name evidence="1" type="ORF">CWATWH8502_1024</name>
</gene>
<dbReference type="AlphaFoldDB" id="T2IAR1"/>
<protein>
    <submittedName>
        <fullName evidence="1">Uncharacterized protein</fullName>
    </submittedName>
</protein>
<comment type="caution">
    <text evidence="1">The sequence shown here is derived from an EMBL/GenBank/DDBJ whole genome shotgun (WGS) entry which is preliminary data.</text>
</comment>
<evidence type="ECO:0000313" key="2">
    <source>
        <dbReference type="Proteomes" id="UP000018348"/>
    </source>
</evidence>
<organism evidence="1 2">
    <name type="scientific">Crocosphaera watsonii WH 8502</name>
    <dbReference type="NCBI Taxonomy" id="423474"/>
    <lineage>
        <taxon>Bacteria</taxon>
        <taxon>Bacillati</taxon>
        <taxon>Cyanobacteriota</taxon>
        <taxon>Cyanophyceae</taxon>
        <taxon>Oscillatoriophycideae</taxon>
        <taxon>Chroococcales</taxon>
        <taxon>Aphanothecaceae</taxon>
        <taxon>Crocosphaera</taxon>
    </lineage>
</organism>